<evidence type="ECO:0000313" key="1">
    <source>
        <dbReference type="EMBL" id="MCV9931190.1"/>
    </source>
</evidence>
<dbReference type="RefSeq" id="WP_264285565.1">
    <property type="nucleotide sequence ID" value="NZ_JAOZEV010000002.1"/>
</dbReference>
<dbReference type="Proteomes" id="UP001151133">
    <property type="component" value="Unassembled WGS sequence"/>
</dbReference>
<sequence>MNAKHTLATSYNPEKLTEFFNKDISPETMAKLIRNLNYVITLTLIRRNETLEFHNKELDHGFYWLNELAEILNPYFNID</sequence>
<dbReference type="AlphaFoldDB" id="A0A9X2ZI52"/>
<organism evidence="1 2">
    <name type="scientific">Flavobacterium frigoritolerans</name>
    <dbReference type="NCBI Taxonomy" id="2987686"/>
    <lineage>
        <taxon>Bacteria</taxon>
        <taxon>Pseudomonadati</taxon>
        <taxon>Bacteroidota</taxon>
        <taxon>Flavobacteriia</taxon>
        <taxon>Flavobacteriales</taxon>
        <taxon>Flavobacteriaceae</taxon>
        <taxon>Flavobacterium</taxon>
    </lineage>
</organism>
<name>A0A9X2ZI52_9FLAO</name>
<keyword evidence="2" id="KW-1185">Reference proteome</keyword>
<proteinExistence type="predicted"/>
<gene>
    <name evidence="1" type="ORF">OIU80_02750</name>
</gene>
<evidence type="ECO:0000313" key="2">
    <source>
        <dbReference type="Proteomes" id="UP001151133"/>
    </source>
</evidence>
<comment type="caution">
    <text evidence="1">The sequence shown here is derived from an EMBL/GenBank/DDBJ whole genome shotgun (WGS) entry which is preliminary data.</text>
</comment>
<accession>A0A9X2ZI52</accession>
<dbReference type="EMBL" id="JAOZEV010000002">
    <property type="protein sequence ID" value="MCV9931190.1"/>
    <property type="molecule type" value="Genomic_DNA"/>
</dbReference>
<protein>
    <submittedName>
        <fullName evidence="1">Uncharacterized protein</fullName>
    </submittedName>
</protein>
<reference evidence="1" key="1">
    <citation type="submission" date="2022-10" db="EMBL/GenBank/DDBJ databases">
        <title>Two novel species of Flavobacterium.</title>
        <authorList>
            <person name="Liu Q."/>
            <person name="Xin Y.-H."/>
        </authorList>
    </citation>
    <scope>NUCLEOTIDE SEQUENCE</scope>
    <source>
        <strain evidence="1">LS1R47</strain>
    </source>
</reference>